<dbReference type="Pfam" id="PF09446">
    <property type="entry name" value="VMA21"/>
    <property type="match status" value="1"/>
</dbReference>
<evidence type="ECO:0000256" key="1">
    <source>
        <dbReference type="ARBA" id="ARBA00022692"/>
    </source>
</evidence>
<evidence type="ECO:0000256" key="2">
    <source>
        <dbReference type="ARBA" id="ARBA00022824"/>
    </source>
</evidence>
<feature type="transmembrane region" description="Helical" evidence="6">
    <location>
        <begin position="78"/>
        <end position="98"/>
    </location>
</feature>
<dbReference type="AlphaFoldDB" id="W7HYD7"/>
<organism evidence="8 9">
    <name type="scientific">Drechslerella stenobrocha 248</name>
    <dbReference type="NCBI Taxonomy" id="1043628"/>
    <lineage>
        <taxon>Eukaryota</taxon>
        <taxon>Fungi</taxon>
        <taxon>Dikarya</taxon>
        <taxon>Ascomycota</taxon>
        <taxon>Pezizomycotina</taxon>
        <taxon>Orbiliomycetes</taxon>
        <taxon>Orbiliales</taxon>
        <taxon>Orbiliaceae</taxon>
        <taxon>Drechslerella</taxon>
    </lineage>
</organism>
<keyword evidence="2 6" id="KW-0256">Endoplasmic reticulum</keyword>
<keyword evidence="1 6" id="KW-0812">Transmembrane</keyword>
<dbReference type="HOGENOM" id="CLU_154717_1_1_1"/>
<dbReference type="EMBL" id="KI966430">
    <property type="protein sequence ID" value="EWC45167.1"/>
    <property type="molecule type" value="Genomic_DNA"/>
</dbReference>
<dbReference type="GO" id="GO:0005789">
    <property type="term" value="C:endoplasmic reticulum membrane"/>
    <property type="evidence" value="ECO:0007669"/>
    <property type="project" value="UniProtKB-SubCell"/>
</dbReference>
<reference evidence="8 9" key="1">
    <citation type="submission" date="2013-05" db="EMBL/GenBank/DDBJ databases">
        <title>Drechslerella stenobrocha genome reveals carnivorous origination and mechanical trapping mechanism of predatory fungi.</title>
        <authorList>
            <person name="Liu X."/>
            <person name="Zhang W."/>
            <person name="Liu K."/>
        </authorList>
    </citation>
    <scope>NUCLEOTIDE SEQUENCE [LARGE SCALE GENOMIC DNA]</scope>
    <source>
        <strain evidence="8 9">248</strain>
    </source>
</reference>
<comment type="similarity">
    <text evidence="6">Belongs to the VMA21 family.</text>
</comment>
<dbReference type="GO" id="GO:0070072">
    <property type="term" value="P:vacuolar proton-transporting V-type ATPase complex assembly"/>
    <property type="evidence" value="ECO:0007669"/>
    <property type="project" value="UniProtKB-UniRule"/>
</dbReference>
<evidence type="ECO:0000313" key="8">
    <source>
        <dbReference type="EMBL" id="EWC45167.1"/>
    </source>
</evidence>
<dbReference type="GO" id="GO:0033116">
    <property type="term" value="C:endoplasmic reticulum-Golgi intermediate compartment membrane"/>
    <property type="evidence" value="ECO:0007669"/>
    <property type="project" value="UniProtKB-SubCell"/>
</dbReference>
<evidence type="ECO:0000313" key="9">
    <source>
        <dbReference type="Proteomes" id="UP000024837"/>
    </source>
</evidence>
<keyword evidence="5 6" id="KW-0968">Cytoplasmic vesicle</keyword>
<comment type="function">
    <text evidence="6">Required for the assembly of the V0 complex of the vacuolar ATPase (V-ATPase) in the endoplasmic reticulum.</text>
</comment>
<dbReference type="Proteomes" id="UP000024837">
    <property type="component" value="Unassembled WGS sequence"/>
</dbReference>
<dbReference type="InterPro" id="IPR019013">
    <property type="entry name" value="Vma21"/>
</dbReference>
<keyword evidence="9" id="KW-1185">Reference proteome</keyword>
<evidence type="ECO:0000256" key="7">
    <source>
        <dbReference type="SAM" id="MobiDB-lite"/>
    </source>
</evidence>
<dbReference type="PANTHER" id="PTHR31792">
    <property type="entry name" value="VACUOLAR ATPASE ASSEMBLY INTEGRAL MEMBRANE PROTEIN VMA21"/>
    <property type="match status" value="1"/>
</dbReference>
<comment type="caution">
    <text evidence="6">Lacks conserved residue(s) required for the propagation of feature annotation.</text>
</comment>
<protein>
    <submittedName>
        <fullName evidence="8">Uncharacterized protein</fullName>
    </submittedName>
</protein>
<evidence type="ECO:0000256" key="3">
    <source>
        <dbReference type="ARBA" id="ARBA00022989"/>
    </source>
</evidence>
<dbReference type="GO" id="GO:0012507">
    <property type="term" value="C:ER to Golgi transport vesicle membrane"/>
    <property type="evidence" value="ECO:0007669"/>
    <property type="project" value="UniProtKB-SubCell"/>
</dbReference>
<dbReference type="HAMAP" id="MF_03058">
    <property type="entry name" value="VMA21"/>
    <property type="match status" value="1"/>
</dbReference>
<feature type="transmembrane region" description="Helical" evidence="6">
    <location>
        <begin position="44"/>
        <end position="66"/>
    </location>
</feature>
<dbReference type="PANTHER" id="PTHR31792:SF3">
    <property type="entry name" value="VACUOLAR ATPASE ASSEMBLY INTEGRAL MEMBRANE PROTEIN VMA21"/>
    <property type="match status" value="1"/>
</dbReference>
<dbReference type="OrthoDB" id="5392342at2759"/>
<name>W7HYD7_9PEZI</name>
<feature type="region of interest" description="Disordered" evidence="7">
    <location>
        <begin position="1"/>
        <end position="21"/>
    </location>
</feature>
<comment type="subcellular location">
    <subcellularLocation>
        <location evidence="6">Endoplasmic reticulum membrane</location>
        <topology evidence="6">Multi-pass membrane protein</topology>
    </subcellularLocation>
    <subcellularLocation>
        <location evidence="6">Endoplasmic reticulum-Golgi intermediate compartment membrane</location>
        <topology evidence="6">Multi-pass membrane protein</topology>
    </subcellularLocation>
    <subcellularLocation>
        <location evidence="6">Cytoplasmic vesicle</location>
        <location evidence="6">COPII-coated vesicle membrane</location>
        <topology evidence="6">Multi-pass membrane protein</topology>
    </subcellularLocation>
</comment>
<proteinExistence type="inferred from homology"/>
<keyword evidence="3 6" id="KW-1133">Transmembrane helix</keyword>
<evidence type="ECO:0000256" key="4">
    <source>
        <dbReference type="ARBA" id="ARBA00023136"/>
    </source>
</evidence>
<accession>W7HYD7</accession>
<evidence type="ECO:0000256" key="5">
    <source>
        <dbReference type="ARBA" id="ARBA00023329"/>
    </source>
</evidence>
<gene>
    <name evidence="8" type="ORF">DRE_06055</name>
</gene>
<keyword evidence="4 6" id="KW-0472">Membrane</keyword>
<evidence type="ECO:0000256" key="6">
    <source>
        <dbReference type="HAMAP-Rule" id="MF_03058"/>
    </source>
</evidence>
<sequence>MATRRPGKSSSEKPTDDASPAVLPKAMQAEKMKMNPGPAIPNDVLIKLFGFTAAMLVGPIGCYYISTNLLFPGSKVLGASIAAVVANVVLISFVVIAMREDDDEDSKKNK</sequence>